<feature type="compositionally biased region" description="Basic and acidic residues" evidence="1">
    <location>
        <begin position="43"/>
        <end position="57"/>
    </location>
</feature>
<feature type="region of interest" description="Disordered" evidence="1">
    <location>
        <begin position="43"/>
        <end position="71"/>
    </location>
</feature>
<dbReference type="EMBL" id="APAU02000045">
    <property type="protein sequence ID" value="EUB59374.1"/>
    <property type="molecule type" value="Genomic_DNA"/>
</dbReference>
<name>W6V081_ECHGR</name>
<dbReference type="OMA" id="WRLMAKI"/>
<dbReference type="OrthoDB" id="2096280at2759"/>
<dbReference type="CTD" id="36341443"/>
<comment type="caution">
    <text evidence="2">The sequence shown here is derived from an EMBL/GenBank/DDBJ whole genome shotgun (WGS) entry which is preliminary data.</text>
</comment>
<gene>
    <name evidence="2" type="ORF">EGR_05728</name>
</gene>
<sequence length="504" mass="57495">MVKDSQLEFARVLNHGSRPEQGVSMKDCIAPEDLSPLKQRITSENEKVYETNRRKPVETSPKPNLPSHIDPNKTIFGKPLVKDGIANLLNPDIRRIEILKQELEDRMHYLRPYARLLPGEQAERGYNSQDTNHTFGKPSMIGKRNVAELMHGFTPKNILGLTAPYSTPFHNNRNAGNHCVDLAEQERIVRALVKKQLRDKRYNRGPDLAAVLCDLANGEQYITEAVAQEVYEAFEPPLDNELRELLFDIIREDNGRNAVNKKLSETVEFREDGTNYPKIINWRLMAKILDFNRFQPWERPFGHGYIDETQCVQQSSECAEKTRLRIANAIKARSKVPSTTNQAYQGNRNGLINSSLWQPLGFSTRNCEPIDLLYKNRRHGEICVPTAQSSVCTPFQGRYDSCKRRMFVLRTKEEIEKILEETGLKGEMKGDCSIEKIWSLAKQFSRTDPVINTISCGDAKRVTLESVKQALNQCTREQIEAKISEKYKNCCVSTSVAVNKGLLI</sequence>
<dbReference type="KEGG" id="egl:EGR_05728"/>
<evidence type="ECO:0000313" key="2">
    <source>
        <dbReference type="EMBL" id="EUB59374.1"/>
    </source>
</evidence>
<protein>
    <submittedName>
        <fullName evidence="2">EF-hand domain-containing family member B</fullName>
    </submittedName>
</protein>
<dbReference type="GeneID" id="36341443"/>
<proteinExistence type="predicted"/>
<reference evidence="2 3" key="1">
    <citation type="journal article" date="2013" name="Nat. Genet.">
        <title>The genome of the hydatid tapeworm Echinococcus granulosus.</title>
        <authorList>
            <person name="Zheng H."/>
            <person name="Zhang W."/>
            <person name="Zhang L."/>
            <person name="Zhang Z."/>
            <person name="Li J."/>
            <person name="Lu G."/>
            <person name="Zhu Y."/>
            <person name="Wang Y."/>
            <person name="Huang Y."/>
            <person name="Liu J."/>
            <person name="Kang H."/>
            <person name="Chen J."/>
            <person name="Wang L."/>
            <person name="Chen A."/>
            <person name="Yu S."/>
            <person name="Gao Z."/>
            <person name="Jin L."/>
            <person name="Gu W."/>
            <person name="Wang Z."/>
            <person name="Zhao L."/>
            <person name="Shi B."/>
            <person name="Wen H."/>
            <person name="Lin R."/>
            <person name="Jones M.K."/>
            <person name="Brejova B."/>
            <person name="Vinar T."/>
            <person name="Zhao G."/>
            <person name="McManus D.P."/>
            <person name="Chen Z."/>
            <person name="Zhou Y."/>
            <person name="Wang S."/>
        </authorList>
    </citation>
    <scope>NUCLEOTIDE SEQUENCE [LARGE SCALE GENOMIC DNA]</scope>
</reference>
<dbReference type="Proteomes" id="UP000019149">
    <property type="component" value="Unassembled WGS sequence"/>
</dbReference>
<evidence type="ECO:0000256" key="1">
    <source>
        <dbReference type="SAM" id="MobiDB-lite"/>
    </source>
</evidence>
<dbReference type="RefSeq" id="XP_024350570.1">
    <property type="nucleotide sequence ID" value="XM_024494977.1"/>
</dbReference>
<accession>W6V081</accession>
<organism evidence="2 3">
    <name type="scientific">Echinococcus granulosus</name>
    <name type="common">Hydatid tapeworm</name>
    <dbReference type="NCBI Taxonomy" id="6210"/>
    <lineage>
        <taxon>Eukaryota</taxon>
        <taxon>Metazoa</taxon>
        <taxon>Spiralia</taxon>
        <taxon>Lophotrochozoa</taxon>
        <taxon>Platyhelminthes</taxon>
        <taxon>Cestoda</taxon>
        <taxon>Eucestoda</taxon>
        <taxon>Cyclophyllidea</taxon>
        <taxon>Taeniidae</taxon>
        <taxon>Echinococcus</taxon>
        <taxon>Echinococcus granulosus group</taxon>
    </lineage>
</organism>
<evidence type="ECO:0000313" key="3">
    <source>
        <dbReference type="Proteomes" id="UP000019149"/>
    </source>
</evidence>
<keyword evidence="3" id="KW-1185">Reference proteome</keyword>
<dbReference type="AlphaFoldDB" id="W6V081"/>
<dbReference type="STRING" id="6210.W6V081"/>